<keyword evidence="1" id="KW-0472">Membrane</keyword>
<evidence type="ECO:0000313" key="2">
    <source>
        <dbReference type="EMBL" id="PWJ15566.1"/>
    </source>
</evidence>
<feature type="transmembrane region" description="Helical" evidence="1">
    <location>
        <begin position="175"/>
        <end position="194"/>
    </location>
</feature>
<name>A0A315Y4I0_RUMFL</name>
<dbReference type="OrthoDB" id="9781069at2"/>
<dbReference type="Pfam" id="PF05857">
    <property type="entry name" value="TraX"/>
    <property type="match status" value="1"/>
</dbReference>
<feature type="transmembrane region" description="Helical" evidence="1">
    <location>
        <begin position="14"/>
        <end position="33"/>
    </location>
</feature>
<evidence type="ECO:0000256" key="1">
    <source>
        <dbReference type="SAM" id="Phobius"/>
    </source>
</evidence>
<dbReference type="Proteomes" id="UP000245720">
    <property type="component" value="Unassembled WGS sequence"/>
</dbReference>
<keyword evidence="1" id="KW-0812">Transmembrane</keyword>
<accession>A0A315Y4I0</accession>
<dbReference type="InterPro" id="IPR008875">
    <property type="entry name" value="TraX"/>
</dbReference>
<proteinExistence type="predicted"/>
<evidence type="ECO:0000313" key="3">
    <source>
        <dbReference type="Proteomes" id="UP000245720"/>
    </source>
</evidence>
<feature type="transmembrane region" description="Helical" evidence="1">
    <location>
        <begin position="138"/>
        <end position="163"/>
    </location>
</feature>
<organism evidence="2 3">
    <name type="scientific">Ruminococcus flavefaciens</name>
    <dbReference type="NCBI Taxonomy" id="1265"/>
    <lineage>
        <taxon>Bacteria</taxon>
        <taxon>Bacillati</taxon>
        <taxon>Bacillota</taxon>
        <taxon>Clostridia</taxon>
        <taxon>Eubacteriales</taxon>
        <taxon>Oscillospiraceae</taxon>
        <taxon>Ruminococcus</taxon>
    </lineage>
</organism>
<feature type="transmembrane region" description="Helical" evidence="1">
    <location>
        <begin position="236"/>
        <end position="252"/>
    </location>
</feature>
<keyword evidence="1" id="KW-1133">Transmembrane helix</keyword>
<gene>
    <name evidence="2" type="ORF">IE37_00469</name>
</gene>
<feature type="transmembrane region" description="Helical" evidence="1">
    <location>
        <begin position="105"/>
        <end position="126"/>
    </location>
</feature>
<protein>
    <submittedName>
        <fullName evidence="2">TraX protein</fullName>
    </submittedName>
</protein>
<dbReference type="RefSeq" id="WP_109725348.1">
    <property type="nucleotide sequence ID" value="NZ_QGDI01000001.1"/>
</dbReference>
<feature type="transmembrane region" description="Helical" evidence="1">
    <location>
        <begin position="82"/>
        <end position="99"/>
    </location>
</feature>
<feature type="transmembrane region" description="Helical" evidence="1">
    <location>
        <begin position="201"/>
        <end position="224"/>
    </location>
</feature>
<dbReference type="EMBL" id="QGDI01000001">
    <property type="protein sequence ID" value="PWJ15566.1"/>
    <property type="molecule type" value="Genomic_DNA"/>
</dbReference>
<sequence length="258" mass="30662">MEQTKKYKIFNRDMMKCLAIFIMFWGHLLGWVLMDRYDGDVSKYYELPLWELVLIYTSLFCPPVMFFFVADGYKYTHDRKKYAKRLFIFACIAQPFDWLCCHKAFGWWHTNVIFTLFFGLLAVMAWESRFRLWQRIGLVLLCIGATAAIQSDWFLFGILYILFLHCFREKPKARAIAFFGLSVVYFGANLFSLGTVPTVPLLVEIATMLLMFAAAYLCMTVFYNGRKGKHPTFAKWFFYIFYPLHYFIIWVVERIANR</sequence>
<dbReference type="AlphaFoldDB" id="A0A315Y4I0"/>
<reference evidence="2 3" key="1">
    <citation type="submission" date="2018-05" db="EMBL/GenBank/DDBJ databases">
        <title>The Hungate 1000. A catalogue of reference genomes from the rumen microbiome.</title>
        <authorList>
            <person name="Kelly W."/>
        </authorList>
    </citation>
    <scope>NUCLEOTIDE SEQUENCE [LARGE SCALE GENOMIC DNA]</scope>
    <source>
        <strain evidence="2 3">SAb67</strain>
    </source>
</reference>
<comment type="caution">
    <text evidence="2">The sequence shown here is derived from an EMBL/GenBank/DDBJ whole genome shotgun (WGS) entry which is preliminary data.</text>
</comment>
<feature type="transmembrane region" description="Helical" evidence="1">
    <location>
        <begin position="53"/>
        <end position="70"/>
    </location>
</feature>